<accession>A0A9P8YKZ1</accession>
<organism evidence="2 3">
    <name type="scientific">Microdochium trichocladiopsis</name>
    <dbReference type="NCBI Taxonomy" id="1682393"/>
    <lineage>
        <taxon>Eukaryota</taxon>
        <taxon>Fungi</taxon>
        <taxon>Dikarya</taxon>
        <taxon>Ascomycota</taxon>
        <taxon>Pezizomycotina</taxon>
        <taxon>Sordariomycetes</taxon>
        <taxon>Xylariomycetidae</taxon>
        <taxon>Xylariales</taxon>
        <taxon>Microdochiaceae</taxon>
        <taxon>Microdochium</taxon>
    </lineage>
</organism>
<sequence length="126" mass="12780">MPPGSEWMGPALPLFRDSTTQDPQIVPYVPGAWSGPNGQGGPVSSSPAGVLPGSPHGRAWTCPLPLHPGIDGHGGCVYPEPRVFSRASGTISTTSTKAAAKNMCKSNLVGQLCRCIGGPSGSAETA</sequence>
<reference evidence="2" key="1">
    <citation type="journal article" date="2021" name="Nat. Commun.">
        <title>Genetic determinants of endophytism in the Arabidopsis root mycobiome.</title>
        <authorList>
            <person name="Mesny F."/>
            <person name="Miyauchi S."/>
            <person name="Thiergart T."/>
            <person name="Pickel B."/>
            <person name="Atanasova L."/>
            <person name="Karlsson M."/>
            <person name="Huettel B."/>
            <person name="Barry K.W."/>
            <person name="Haridas S."/>
            <person name="Chen C."/>
            <person name="Bauer D."/>
            <person name="Andreopoulos W."/>
            <person name="Pangilinan J."/>
            <person name="LaButti K."/>
            <person name="Riley R."/>
            <person name="Lipzen A."/>
            <person name="Clum A."/>
            <person name="Drula E."/>
            <person name="Henrissat B."/>
            <person name="Kohler A."/>
            <person name="Grigoriev I.V."/>
            <person name="Martin F.M."/>
            <person name="Hacquard S."/>
        </authorList>
    </citation>
    <scope>NUCLEOTIDE SEQUENCE</scope>
    <source>
        <strain evidence="2">MPI-CAGE-CH-0230</strain>
    </source>
</reference>
<comment type="caution">
    <text evidence="2">The sequence shown here is derived from an EMBL/GenBank/DDBJ whole genome shotgun (WGS) entry which is preliminary data.</text>
</comment>
<keyword evidence="3" id="KW-1185">Reference proteome</keyword>
<evidence type="ECO:0000313" key="3">
    <source>
        <dbReference type="Proteomes" id="UP000756346"/>
    </source>
</evidence>
<evidence type="ECO:0000313" key="2">
    <source>
        <dbReference type="EMBL" id="KAH7040915.1"/>
    </source>
</evidence>
<dbReference type="Proteomes" id="UP000756346">
    <property type="component" value="Unassembled WGS sequence"/>
</dbReference>
<gene>
    <name evidence="2" type="ORF">B0I36DRAFT_16805</name>
</gene>
<dbReference type="AlphaFoldDB" id="A0A9P8YKZ1"/>
<evidence type="ECO:0000256" key="1">
    <source>
        <dbReference type="SAM" id="MobiDB-lite"/>
    </source>
</evidence>
<proteinExistence type="predicted"/>
<dbReference type="GeneID" id="70178289"/>
<feature type="region of interest" description="Disordered" evidence="1">
    <location>
        <begin position="1"/>
        <end position="52"/>
    </location>
</feature>
<protein>
    <submittedName>
        <fullName evidence="2">Uncharacterized protein</fullName>
    </submittedName>
</protein>
<dbReference type="EMBL" id="JAGTJQ010000001">
    <property type="protein sequence ID" value="KAH7040915.1"/>
    <property type="molecule type" value="Genomic_DNA"/>
</dbReference>
<name>A0A9P8YKZ1_9PEZI</name>
<dbReference type="RefSeq" id="XP_046018970.1">
    <property type="nucleotide sequence ID" value="XM_046148743.1"/>
</dbReference>